<evidence type="ECO:0008006" key="4">
    <source>
        <dbReference type="Google" id="ProtNLM"/>
    </source>
</evidence>
<feature type="transmembrane region" description="Helical" evidence="1">
    <location>
        <begin position="73"/>
        <end position="95"/>
    </location>
</feature>
<feature type="transmembrane region" description="Helical" evidence="1">
    <location>
        <begin position="182"/>
        <end position="200"/>
    </location>
</feature>
<feature type="transmembrane region" description="Helical" evidence="1">
    <location>
        <begin position="206"/>
        <end position="225"/>
    </location>
</feature>
<keyword evidence="3" id="KW-1185">Reference proteome</keyword>
<feature type="transmembrane region" description="Helical" evidence="1">
    <location>
        <begin position="24"/>
        <end position="47"/>
    </location>
</feature>
<keyword evidence="1" id="KW-1133">Transmembrane helix</keyword>
<evidence type="ECO:0000256" key="1">
    <source>
        <dbReference type="SAM" id="Phobius"/>
    </source>
</evidence>
<proteinExistence type="predicted"/>
<accession>A0ABV9CC34</accession>
<evidence type="ECO:0000313" key="3">
    <source>
        <dbReference type="Proteomes" id="UP001596004"/>
    </source>
</evidence>
<keyword evidence="1" id="KW-0472">Membrane</keyword>
<gene>
    <name evidence="2" type="ORF">ACFO60_04805</name>
</gene>
<comment type="caution">
    <text evidence="2">The sequence shown here is derived from an EMBL/GenBank/DDBJ whole genome shotgun (WGS) entry which is preliminary data.</text>
</comment>
<dbReference type="RefSeq" id="WP_380837413.1">
    <property type="nucleotide sequence ID" value="NZ_JBHSFP010000002.1"/>
</dbReference>
<feature type="transmembrane region" description="Helical" evidence="1">
    <location>
        <begin position="152"/>
        <end position="175"/>
    </location>
</feature>
<dbReference type="Proteomes" id="UP001596004">
    <property type="component" value="Unassembled WGS sequence"/>
</dbReference>
<reference evidence="3" key="1">
    <citation type="journal article" date="2019" name="Int. J. Syst. Evol. Microbiol.">
        <title>The Global Catalogue of Microorganisms (GCM) 10K type strain sequencing project: providing services to taxonomists for standard genome sequencing and annotation.</title>
        <authorList>
            <consortium name="The Broad Institute Genomics Platform"/>
            <consortium name="The Broad Institute Genome Sequencing Center for Infectious Disease"/>
            <person name="Wu L."/>
            <person name="Ma J."/>
        </authorList>
    </citation>
    <scope>NUCLEOTIDE SEQUENCE [LARGE SCALE GENOMIC DNA]</scope>
    <source>
        <strain evidence="3">CGMCC 4.7132</strain>
    </source>
</reference>
<feature type="transmembrane region" description="Helical" evidence="1">
    <location>
        <begin position="107"/>
        <end position="132"/>
    </location>
</feature>
<keyword evidence="1" id="KW-0812">Transmembrane</keyword>
<protein>
    <recommendedName>
        <fullName evidence="4">DUF4386 domain-containing protein</fullName>
    </recommendedName>
</protein>
<dbReference type="EMBL" id="JBHSFP010000002">
    <property type="protein sequence ID" value="MFC4530074.1"/>
    <property type="molecule type" value="Genomic_DNA"/>
</dbReference>
<evidence type="ECO:0000313" key="2">
    <source>
        <dbReference type="EMBL" id="MFC4530074.1"/>
    </source>
</evidence>
<name>A0ABV9CC34_9ACTN</name>
<sequence length="243" mass="24929">MRTPDTATAVDSPRATGPLRDVRGFWRILLAVIAPLPMLAKGIYYLLSPIEGGAAFKDAVAAFTTRQQLAGSLVWLDVVFVAGLVPATFAVAWVARRGAPRLATAGAVVALLGFLTGVSLLGGVLTPAYVTVRHGLDIAAMARLDEALNGEPLILVAGLLFIVGVVFGLGLLGAALWRSRAVPAWAGIALMAGGITHPFVPTTIGQGVGLLIAAVGFAGASIVLVRMSNDAFDLPAVRASAKA</sequence>
<organism evidence="2 3">
    <name type="scientific">Sphaerisporangium dianthi</name>
    <dbReference type="NCBI Taxonomy" id="1436120"/>
    <lineage>
        <taxon>Bacteria</taxon>
        <taxon>Bacillati</taxon>
        <taxon>Actinomycetota</taxon>
        <taxon>Actinomycetes</taxon>
        <taxon>Streptosporangiales</taxon>
        <taxon>Streptosporangiaceae</taxon>
        <taxon>Sphaerisporangium</taxon>
    </lineage>
</organism>